<protein>
    <recommendedName>
        <fullName evidence="2">DNA-directed DNA polymerase</fullName>
        <ecNumber evidence="2">2.7.7.7</ecNumber>
    </recommendedName>
</protein>
<dbReference type="PRINTS" id="PR00868">
    <property type="entry name" value="DNAPOLI"/>
</dbReference>
<keyword evidence="3" id="KW-0235">DNA replication</keyword>
<dbReference type="InterPro" id="IPR001098">
    <property type="entry name" value="DNA-dir_DNA_pol_A_palm_dom"/>
</dbReference>
<proteinExistence type="inferred from homology"/>
<reference evidence="7 8" key="1">
    <citation type="submission" date="2024-04" db="EMBL/GenBank/DDBJ databases">
        <title>Human intestinal bacterial collection.</title>
        <authorList>
            <person name="Pauvert C."/>
            <person name="Hitch T.C.A."/>
            <person name="Clavel T."/>
        </authorList>
    </citation>
    <scope>NUCLEOTIDE SEQUENCE [LARGE SCALE GENOMIC DNA]</scope>
    <source>
        <strain evidence="7 8">CLA-AA-H161</strain>
    </source>
</reference>
<dbReference type="SUPFAM" id="SSF53098">
    <property type="entry name" value="Ribonuclease H-like"/>
    <property type="match status" value="1"/>
</dbReference>
<evidence type="ECO:0000313" key="8">
    <source>
        <dbReference type="Proteomes" id="UP001470752"/>
    </source>
</evidence>
<feature type="region of interest" description="Disordered" evidence="5">
    <location>
        <begin position="94"/>
        <end position="114"/>
    </location>
</feature>
<dbReference type="InterPro" id="IPR012337">
    <property type="entry name" value="RNaseH-like_sf"/>
</dbReference>
<evidence type="ECO:0000259" key="6">
    <source>
        <dbReference type="SMART" id="SM00482"/>
    </source>
</evidence>
<name>A0ABV1CTA8_9FIRM</name>
<dbReference type="SMART" id="SM00482">
    <property type="entry name" value="POLAc"/>
    <property type="match status" value="1"/>
</dbReference>
<dbReference type="EC" id="2.7.7.7" evidence="2"/>
<dbReference type="SUPFAM" id="SSF56672">
    <property type="entry name" value="DNA/RNA polymerases"/>
    <property type="match status" value="1"/>
</dbReference>
<comment type="catalytic activity">
    <reaction evidence="4">
        <text>DNA(n) + a 2'-deoxyribonucleoside 5'-triphosphate = DNA(n+1) + diphosphate</text>
        <dbReference type="Rhea" id="RHEA:22508"/>
        <dbReference type="Rhea" id="RHEA-COMP:17339"/>
        <dbReference type="Rhea" id="RHEA-COMP:17340"/>
        <dbReference type="ChEBI" id="CHEBI:33019"/>
        <dbReference type="ChEBI" id="CHEBI:61560"/>
        <dbReference type="ChEBI" id="CHEBI:173112"/>
        <dbReference type="EC" id="2.7.7.7"/>
    </reaction>
</comment>
<feature type="compositionally biased region" description="Basic and acidic residues" evidence="5">
    <location>
        <begin position="95"/>
        <end position="104"/>
    </location>
</feature>
<comment type="similarity">
    <text evidence="1">Belongs to the DNA polymerase type-A family.</text>
</comment>
<keyword evidence="8" id="KW-1185">Reference proteome</keyword>
<sequence length="840" mass="95236">MNLSNMFPASGGLTAQIKKPVATAVAKPTDNKAVGSSLADCMQTRKRPGEWAIKWPKLRKQGFKDYRPLLTIQEVINYCNRCEETGLGGFDYETSGDKDHRIPPTDEDGNTVTGKALDSWTRDVNLDPWKAEVCAMSLSAACDEARAIFIDNPGANQFEPGLSRSEARRRLFDTLEQYFFTNHKIVKIAVNMNFETKFTAKYGKYILMPCADPFIAWIRLSQLLLPNKIKNPKRPYVGKGLKPMTKEVFGVQMSEFTSVLERNQALFFDQVPNDEHDALSYCCEDSDYAVQHYLYWDEVAKQISNDNEVYPTYSDWLKNIEMPFTRVTGIMEYWGMKWDSDIAQVKRGEAKNAIEVAAQTMKDLAASVGIKDLNVGVGGKTKDVKSFVFDTLKLPAAAWSDKTKDPSLDSNALMDMIFMLENKLEDPDEEKYLETPLPEEWEMVDPDLSYQDQRLLWPREYTTAEVKRIRIARREEHPYKDIGVKFLKSMQTIQKYATLLSSHVEGREKYVNPVTGRIHAKYEPWTETARLASNSPNGQNVPRPDNDELGVRNFYKAAPGKVFLLEDESGFELRLTAWKSGCEVMRKAFRDHEDLHRKTAATMTGKPEAEVTKHERSGAKAGNFGSVYGGTEHALQKTFKKMGLRKSLPECKKIVDAVMKTYPGIPRMQINAKVKARETGYAETIYGYKRLLPAINSSNRYTRSEDERRAANTPVQGSAADIMKRAQNTVYEKCGMDTASHNGIAVEPWDGYATETKELLSCKPFMLHGHTDMVAQIHDEIIVELDDDTTLVDTYAKWQKAVMEVPPLKDFPVQLEAEASVAYSWGNKMSLEDWEKARGL</sequence>
<dbReference type="Gene3D" id="3.30.70.370">
    <property type="match status" value="1"/>
</dbReference>
<dbReference type="InterPro" id="IPR043502">
    <property type="entry name" value="DNA/RNA_pol_sf"/>
</dbReference>
<dbReference type="RefSeq" id="WP_349084369.1">
    <property type="nucleotide sequence ID" value="NZ_JBBNFW010000187.1"/>
</dbReference>
<dbReference type="Gene3D" id="1.10.150.20">
    <property type="entry name" value="5' to 3' exonuclease, C-terminal subdomain"/>
    <property type="match status" value="1"/>
</dbReference>
<gene>
    <name evidence="7" type="ORF">AAAX94_14640</name>
</gene>
<evidence type="ECO:0000256" key="5">
    <source>
        <dbReference type="SAM" id="MobiDB-lite"/>
    </source>
</evidence>
<dbReference type="InterPro" id="IPR036397">
    <property type="entry name" value="RNaseH_sf"/>
</dbReference>
<evidence type="ECO:0000256" key="4">
    <source>
        <dbReference type="ARBA" id="ARBA00049244"/>
    </source>
</evidence>
<comment type="caution">
    <text evidence="7">The sequence shown here is derived from an EMBL/GenBank/DDBJ whole genome shotgun (WGS) entry which is preliminary data.</text>
</comment>
<evidence type="ECO:0000313" key="7">
    <source>
        <dbReference type="EMBL" id="MEQ2414249.1"/>
    </source>
</evidence>
<evidence type="ECO:0000256" key="2">
    <source>
        <dbReference type="ARBA" id="ARBA00012417"/>
    </source>
</evidence>
<dbReference type="EMBL" id="JBBNFW010000187">
    <property type="protein sequence ID" value="MEQ2414249.1"/>
    <property type="molecule type" value="Genomic_DNA"/>
</dbReference>
<feature type="region of interest" description="Disordered" evidence="5">
    <location>
        <begin position="598"/>
        <end position="624"/>
    </location>
</feature>
<feature type="domain" description="DNA-directed DNA polymerase family A palm" evidence="6">
    <location>
        <begin position="548"/>
        <end position="789"/>
    </location>
</feature>
<accession>A0ABV1CTA8</accession>
<feature type="compositionally biased region" description="Basic and acidic residues" evidence="5">
    <location>
        <begin position="607"/>
        <end position="618"/>
    </location>
</feature>
<evidence type="ECO:0000256" key="1">
    <source>
        <dbReference type="ARBA" id="ARBA00007705"/>
    </source>
</evidence>
<evidence type="ECO:0000256" key="3">
    <source>
        <dbReference type="ARBA" id="ARBA00022705"/>
    </source>
</evidence>
<dbReference type="PANTHER" id="PTHR10133">
    <property type="entry name" value="DNA POLYMERASE I"/>
    <property type="match status" value="1"/>
</dbReference>
<dbReference type="Pfam" id="PF00476">
    <property type="entry name" value="DNA_pol_A"/>
    <property type="match status" value="1"/>
</dbReference>
<organism evidence="7 8">
    <name type="scientific">Blautia acetigignens</name>
    <dbReference type="NCBI Taxonomy" id="2981783"/>
    <lineage>
        <taxon>Bacteria</taxon>
        <taxon>Bacillati</taxon>
        <taxon>Bacillota</taxon>
        <taxon>Clostridia</taxon>
        <taxon>Lachnospirales</taxon>
        <taxon>Lachnospiraceae</taxon>
        <taxon>Blautia</taxon>
    </lineage>
</organism>
<dbReference type="InterPro" id="IPR002298">
    <property type="entry name" value="DNA_polymerase_A"/>
</dbReference>
<dbReference type="Proteomes" id="UP001470752">
    <property type="component" value="Unassembled WGS sequence"/>
</dbReference>
<dbReference type="PANTHER" id="PTHR10133:SF27">
    <property type="entry name" value="DNA POLYMERASE NU"/>
    <property type="match status" value="1"/>
</dbReference>
<dbReference type="Gene3D" id="1.20.1060.10">
    <property type="entry name" value="Taq DNA Polymerase, Chain T, domain 4"/>
    <property type="match status" value="1"/>
</dbReference>
<dbReference type="Gene3D" id="3.30.420.10">
    <property type="entry name" value="Ribonuclease H-like superfamily/Ribonuclease H"/>
    <property type="match status" value="1"/>
</dbReference>